<dbReference type="InterPro" id="IPR006016">
    <property type="entry name" value="UspA"/>
</dbReference>
<keyword evidence="5" id="KW-1185">Reference proteome</keyword>
<dbReference type="OrthoDB" id="9792500at2"/>
<evidence type="ECO:0000313" key="5">
    <source>
        <dbReference type="Proteomes" id="UP000054736"/>
    </source>
</evidence>
<dbReference type="PANTHER" id="PTHR46268:SF6">
    <property type="entry name" value="UNIVERSAL STRESS PROTEIN UP12"/>
    <property type="match status" value="1"/>
</dbReference>
<feature type="domain" description="UspA" evidence="3">
    <location>
        <begin position="1"/>
        <end position="138"/>
    </location>
</feature>
<organism evidence="4 5">
    <name type="scientific">Legionella drozanskii LLAP-1</name>
    <dbReference type="NCBI Taxonomy" id="1212489"/>
    <lineage>
        <taxon>Bacteria</taxon>
        <taxon>Pseudomonadati</taxon>
        <taxon>Pseudomonadota</taxon>
        <taxon>Gammaproteobacteria</taxon>
        <taxon>Legionellales</taxon>
        <taxon>Legionellaceae</taxon>
        <taxon>Legionella</taxon>
    </lineage>
</organism>
<dbReference type="InterPro" id="IPR006015">
    <property type="entry name" value="Universal_stress_UspA"/>
</dbReference>
<dbReference type="RefSeq" id="WP_058494409.1">
    <property type="nucleotide sequence ID" value="NZ_CAAAIU010000006.1"/>
</dbReference>
<comment type="subcellular location">
    <subcellularLocation>
        <location evidence="2">Cytoplasm</location>
    </subcellularLocation>
</comment>
<evidence type="ECO:0000256" key="2">
    <source>
        <dbReference type="PIRNR" id="PIRNR006276"/>
    </source>
</evidence>
<dbReference type="InterPro" id="IPR014729">
    <property type="entry name" value="Rossmann-like_a/b/a_fold"/>
</dbReference>
<reference evidence="4 5" key="1">
    <citation type="submission" date="2015-11" db="EMBL/GenBank/DDBJ databases">
        <title>Genomic analysis of 38 Legionella species identifies large and diverse effector repertoires.</title>
        <authorList>
            <person name="Burstein D."/>
            <person name="Amaro F."/>
            <person name="Zusman T."/>
            <person name="Lifshitz Z."/>
            <person name="Cohen O."/>
            <person name="Gilbert J.A."/>
            <person name="Pupko T."/>
            <person name="Shuman H.A."/>
            <person name="Segal G."/>
        </authorList>
    </citation>
    <scope>NUCLEOTIDE SEQUENCE [LARGE SCALE GENOMIC DNA]</scope>
    <source>
        <strain evidence="4 5">ATCC 700990</strain>
    </source>
</reference>
<dbReference type="SUPFAM" id="SSF52402">
    <property type="entry name" value="Adenine nucleotide alpha hydrolases-like"/>
    <property type="match status" value="1"/>
</dbReference>
<dbReference type="PRINTS" id="PR01438">
    <property type="entry name" value="UNVRSLSTRESS"/>
</dbReference>
<comment type="caution">
    <text evidence="4">The sequence shown here is derived from an EMBL/GenBank/DDBJ whole genome shotgun (WGS) entry which is preliminary data.</text>
</comment>
<sequence>MYTTILHPTDLRENHFDMCKQAVKIASQFNAKLHLLHVIEPPATYQLAQGLGFTELAVPVKEDAETVMKYLGEALNIPPEQQHVEVGPVKQQVIIMVANLGCDLVIIGSHTPRAVPAFLGSTAYAVIHQAPCDVLTIRVENEKG</sequence>
<dbReference type="STRING" id="1212489.Ldro_0042"/>
<dbReference type="Pfam" id="PF00582">
    <property type="entry name" value="Usp"/>
    <property type="match status" value="1"/>
</dbReference>
<dbReference type="GO" id="GO:0005737">
    <property type="term" value="C:cytoplasm"/>
    <property type="evidence" value="ECO:0007669"/>
    <property type="project" value="UniProtKB-SubCell"/>
</dbReference>
<dbReference type="PANTHER" id="PTHR46268">
    <property type="entry name" value="STRESS RESPONSE PROTEIN NHAX"/>
    <property type="match status" value="1"/>
</dbReference>
<evidence type="ECO:0000313" key="4">
    <source>
        <dbReference type="EMBL" id="KTC93692.1"/>
    </source>
</evidence>
<comment type="similarity">
    <text evidence="1 2">Belongs to the universal stress protein A family.</text>
</comment>
<keyword evidence="2" id="KW-0963">Cytoplasm</keyword>
<dbReference type="Gene3D" id="3.40.50.620">
    <property type="entry name" value="HUPs"/>
    <property type="match status" value="1"/>
</dbReference>
<proteinExistence type="inferred from homology"/>
<protein>
    <recommendedName>
        <fullName evidence="2">Universal stress protein</fullName>
    </recommendedName>
</protein>
<dbReference type="EMBL" id="LNXY01000001">
    <property type="protein sequence ID" value="KTC93692.1"/>
    <property type="molecule type" value="Genomic_DNA"/>
</dbReference>
<dbReference type="PIRSF" id="PIRSF006276">
    <property type="entry name" value="UspA"/>
    <property type="match status" value="1"/>
</dbReference>
<evidence type="ECO:0000259" key="3">
    <source>
        <dbReference type="Pfam" id="PF00582"/>
    </source>
</evidence>
<gene>
    <name evidence="4" type="ORF">Ldro_0042</name>
</gene>
<accession>A0A0W0TDJ3</accession>
<evidence type="ECO:0000256" key="1">
    <source>
        <dbReference type="ARBA" id="ARBA00008791"/>
    </source>
</evidence>
<name>A0A0W0TDJ3_9GAMM</name>
<dbReference type="PATRIC" id="fig|1212489.4.peg.43"/>
<dbReference type="Proteomes" id="UP000054736">
    <property type="component" value="Unassembled WGS sequence"/>
</dbReference>
<dbReference type="AlphaFoldDB" id="A0A0W0TDJ3"/>